<evidence type="ECO:0000256" key="2">
    <source>
        <dbReference type="SAM" id="Phobius"/>
    </source>
</evidence>
<evidence type="ECO:0000256" key="1">
    <source>
        <dbReference type="SAM" id="MobiDB-lite"/>
    </source>
</evidence>
<dbReference type="STRING" id="1045855.DSC_05175"/>
<evidence type="ECO:0008006" key="5">
    <source>
        <dbReference type="Google" id="ProtNLM"/>
    </source>
</evidence>
<dbReference type="RefSeq" id="WP_014159865.1">
    <property type="nucleotide sequence ID" value="NC_016147.2"/>
</dbReference>
<dbReference type="AlphaFoldDB" id="G7UQ76"/>
<gene>
    <name evidence="3" type="ordered locus">DSC_05175</name>
</gene>
<proteinExistence type="predicted"/>
<organism evidence="3 4">
    <name type="scientific">Pseudoxanthomonas spadix (strain BD-a59)</name>
    <dbReference type="NCBI Taxonomy" id="1045855"/>
    <lineage>
        <taxon>Bacteria</taxon>
        <taxon>Pseudomonadati</taxon>
        <taxon>Pseudomonadota</taxon>
        <taxon>Gammaproteobacteria</taxon>
        <taxon>Lysobacterales</taxon>
        <taxon>Lysobacteraceae</taxon>
        <taxon>Pseudoxanthomonas</taxon>
    </lineage>
</organism>
<dbReference type="HOGENOM" id="CLU_839048_0_0_6"/>
<dbReference type="Gene3D" id="1.25.40.10">
    <property type="entry name" value="Tetratricopeptide repeat domain"/>
    <property type="match status" value="1"/>
</dbReference>
<keyword evidence="2" id="KW-1133">Transmembrane helix</keyword>
<evidence type="ECO:0000313" key="4">
    <source>
        <dbReference type="Proteomes" id="UP000005870"/>
    </source>
</evidence>
<feature type="transmembrane region" description="Helical" evidence="2">
    <location>
        <begin position="7"/>
        <end position="26"/>
    </location>
</feature>
<dbReference type="InterPro" id="IPR011990">
    <property type="entry name" value="TPR-like_helical_dom_sf"/>
</dbReference>
<dbReference type="eggNOG" id="COG0790">
    <property type="taxonomic scope" value="Bacteria"/>
</dbReference>
<dbReference type="Proteomes" id="UP000005870">
    <property type="component" value="Chromosome"/>
</dbReference>
<evidence type="ECO:0000313" key="3">
    <source>
        <dbReference type="EMBL" id="AER55688.1"/>
    </source>
</evidence>
<keyword evidence="2" id="KW-0812">Transmembrane</keyword>
<reference evidence="3 4" key="1">
    <citation type="journal article" date="2012" name="J. Bacteriol.">
        <title>Complete Genome Sequence of the BTEX-Degrading Bacterium Pseudoxanthomonas spadix BD-a59.</title>
        <authorList>
            <person name="Lee S.H."/>
            <person name="Jin H.M."/>
            <person name="Lee H.J."/>
            <person name="Kim J.M."/>
            <person name="Jeon C.O."/>
        </authorList>
    </citation>
    <scope>NUCLEOTIDE SEQUENCE [LARGE SCALE GENOMIC DNA]</scope>
    <source>
        <strain evidence="3 4">BD-a59</strain>
    </source>
</reference>
<name>G7UQ76_PSEUP</name>
<dbReference type="OrthoDB" id="5966693at2"/>
<dbReference type="KEGG" id="psd:DSC_05175"/>
<feature type="region of interest" description="Disordered" evidence="1">
    <location>
        <begin position="281"/>
        <end position="331"/>
    </location>
</feature>
<keyword evidence="2" id="KW-0472">Membrane</keyword>
<keyword evidence="4" id="KW-1185">Reference proteome</keyword>
<sequence length="331" mass="35279">MTPRGRFNLVMGLLVAGALGFAGWRWRQQAQEAAAVSAQIAARAVQAGAHAEGKTPGGANEARGLPFGAPSMPLPLPPWGQPLGANLALVRVRADAGDARAACRLGVELALCGQSGANHAPHIEAARRLALQQGQSPAQADAAADTARGQLVQRNQDPARYCEGMDRSLRGQAGAYLRKAALAGNRDALLRYAQGAFFGQAGSDQDQYRYLHDPAFGHWYREAVPMLQRALRAGDPMAAQLLADAYADDRTPLDALLPDDPVQAYSYRLLLSWLRGEPAPDAGALDPRQRADAEQQAQRLYRESFGSRPVPGGVPRALALQPDDPTTAPCQ</sequence>
<accession>G7UQ76</accession>
<protein>
    <recommendedName>
        <fullName evidence="5">Sel1 repeat family protein</fullName>
    </recommendedName>
</protein>
<dbReference type="EMBL" id="CP003093">
    <property type="protein sequence ID" value="AER55688.1"/>
    <property type="molecule type" value="Genomic_DNA"/>
</dbReference>